<keyword evidence="3" id="KW-1185">Reference proteome</keyword>
<evidence type="ECO:0000313" key="3">
    <source>
        <dbReference type="Proteomes" id="UP000036403"/>
    </source>
</evidence>
<name>A0A0J7K8P7_LASNI</name>
<sequence>SPGQYLRPDNEGTPVRRSKRVQWTLLGWKLQPLDLSPVHFTRPPRSLLTTWEIRVQRYSSPTGPWSVPPLLSPLPESSPARSGSTTTGTQTAALSRIHRGTQYYSYCRDASTQYQPTIT</sequence>
<evidence type="ECO:0000256" key="1">
    <source>
        <dbReference type="SAM" id="MobiDB-lite"/>
    </source>
</evidence>
<proteinExistence type="predicted"/>
<dbReference type="AlphaFoldDB" id="A0A0J7K8P7"/>
<evidence type="ECO:0000313" key="2">
    <source>
        <dbReference type="EMBL" id="KMQ86717.1"/>
    </source>
</evidence>
<reference evidence="2 3" key="1">
    <citation type="submission" date="2015-04" db="EMBL/GenBank/DDBJ databases">
        <title>Lasius niger genome sequencing.</title>
        <authorList>
            <person name="Konorov E.A."/>
            <person name="Nikitin M.A."/>
            <person name="Kirill M.V."/>
            <person name="Chang P."/>
        </authorList>
    </citation>
    <scope>NUCLEOTIDE SEQUENCE [LARGE SCALE GENOMIC DNA]</scope>
    <source>
        <tissue evidence="2">Whole</tissue>
    </source>
</reference>
<feature type="non-terminal residue" evidence="2">
    <location>
        <position position="119"/>
    </location>
</feature>
<dbReference type="PaxDb" id="67767-A0A0J7K8P7"/>
<feature type="compositionally biased region" description="Low complexity" evidence="1">
    <location>
        <begin position="73"/>
        <end position="93"/>
    </location>
</feature>
<organism evidence="2 3">
    <name type="scientific">Lasius niger</name>
    <name type="common">Black garden ant</name>
    <dbReference type="NCBI Taxonomy" id="67767"/>
    <lineage>
        <taxon>Eukaryota</taxon>
        <taxon>Metazoa</taxon>
        <taxon>Ecdysozoa</taxon>
        <taxon>Arthropoda</taxon>
        <taxon>Hexapoda</taxon>
        <taxon>Insecta</taxon>
        <taxon>Pterygota</taxon>
        <taxon>Neoptera</taxon>
        <taxon>Endopterygota</taxon>
        <taxon>Hymenoptera</taxon>
        <taxon>Apocrita</taxon>
        <taxon>Aculeata</taxon>
        <taxon>Formicoidea</taxon>
        <taxon>Formicidae</taxon>
        <taxon>Formicinae</taxon>
        <taxon>Lasius</taxon>
        <taxon>Lasius</taxon>
    </lineage>
</organism>
<accession>A0A0J7K8P7</accession>
<dbReference type="EMBL" id="LBMM01011649">
    <property type="protein sequence ID" value="KMQ86717.1"/>
    <property type="molecule type" value="Genomic_DNA"/>
</dbReference>
<comment type="caution">
    <text evidence="2">The sequence shown here is derived from an EMBL/GenBank/DDBJ whole genome shotgun (WGS) entry which is preliminary data.</text>
</comment>
<gene>
    <name evidence="2" type="ORF">RF55_14236</name>
</gene>
<feature type="region of interest" description="Disordered" evidence="1">
    <location>
        <begin position="60"/>
        <end position="94"/>
    </location>
</feature>
<dbReference type="OrthoDB" id="10615231at2759"/>
<protein>
    <submittedName>
        <fullName evidence="2">Paraquat-inducible protein b</fullName>
    </submittedName>
</protein>
<dbReference type="Proteomes" id="UP000036403">
    <property type="component" value="Unassembled WGS sequence"/>
</dbReference>
<feature type="non-terminal residue" evidence="2">
    <location>
        <position position="1"/>
    </location>
</feature>